<dbReference type="PANTHER" id="PTHR24291:SF201">
    <property type="entry name" value="CYTOCHROME P450, FAMILY 4, SUBFAMILY B, POLYPEPTIDE 7"/>
    <property type="match status" value="1"/>
</dbReference>
<accession>B4JM51</accession>
<gene>
    <name evidence="10" type="primary">Dgri\GH24580</name>
    <name evidence="10" type="ORF">Dgri_GH24580</name>
</gene>
<dbReference type="Proteomes" id="UP000001070">
    <property type="component" value="Unassembled WGS sequence"/>
</dbReference>
<dbReference type="FunCoup" id="B4JM51">
    <property type="interactions" value="5"/>
</dbReference>
<reference evidence="10 11" key="1">
    <citation type="journal article" date="2007" name="Nature">
        <title>Evolution of genes and genomes on the Drosophila phylogeny.</title>
        <authorList>
            <consortium name="Drosophila 12 Genomes Consortium"/>
            <person name="Clark A.G."/>
            <person name="Eisen M.B."/>
            <person name="Smith D.R."/>
            <person name="Bergman C.M."/>
            <person name="Oliver B."/>
            <person name="Markow T.A."/>
            <person name="Kaufman T.C."/>
            <person name="Kellis M."/>
            <person name="Gelbart W."/>
            <person name="Iyer V.N."/>
            <person name="Pollard D.A."/>
            <person name="Sackton T.B."/>
            <person name="Larracuente A.M."/>
            <person name="Singh N.D."/>
            <person name="Abad J.P."/>
            <person name="Abt D.N."/>
            <person name="Adryan B."/>
            <person name="Aguade M."/>
            <person name="Akashi H."/>
            <person name="Anderson W.W."/>
            <person name="Aquadro C.F."/>
            <person name="Ardell D.H."/>
            <person name="Arguello R."/>
            <person name="Artieri C.G."/>
            <person name="Barbash D.A."/>
            <person name="Barker D."/>
            <person name="Barsanti P."/>
            <person name="Batterham P."/>
            <person name="Batzoglou S."/>
            <person name="Begun D."/>
            <person name="Bhutkar A."/>
            <person name="Blanco E."/>
            <person name="Bosak S.A."/>
            <person name="Bradley R.K."/>
            <person name="Brand A.D."/>
            <person name="Brent M.R."/>
            <person name="Brooks A.N."/>
            <person name="Brown R.H."/>
            <person name="Butlin R.K."/>
            <person name="Caggese C."/>
            <person name="Calvi B.R."/>
            <person name="Bernardo de Carvalho A."/>
            <person name="Caspi A."/>
            <person name="Castrezana S."/>
            <person name="Celniker S.E."/>
            <person name="Chang J.L."/>
            <person name="Chapple C."/>
            <person name="Chatterji S."/>
            <person name="Chinwalla A."/>
            <person name="Civetta A."/>
            <person name="Clifton S.W."/>
            <person name="Comeron J.M."/>
            <person name="Costello J.C."/>
            <person name="Coyne J.A."/>
            <person name="Daub J."/>
            <person name="David R.G."/>
            <person name="Delcher A.L."/>
            <person name="Delehaunty K."/>
            <person name="Do C.B."/>
            <person name="Ebling H."/>
            <person name="Edwards K."/>
            <person name="Eickbush T."/>
            <person name="Evans J.D."/>
            <person name="Filipski A."/>
            <person name="Findeiss S."/>
            <person name="Freyhult E."/>
            <person name="Fulton L."/>
            <person name="Fulton R."/>
            <person name="Garcia A.C."/>
            <person name="Gardiner A."/>
            <person name="Garfield D.A."/>
            <person name="Garvin B.E."/>
            <person name="Gibson G."/>
            <person name="Gilbert D."/>
            <person name="Gnerre S."/>
            <person name="Godfrey J."/>
            <person name="Good R."/>
            <person name="Gotea V."/>
            <person name="Gravely B."/>
            <person name="Greenberg A.J."/>
            <person name="Griffiths-Jones S."/>
            <person name="Gross S."/>
            <person name="Guigo R."/>
            <person name="Gustafson E.A."/>
            <person name="Haerty W."/>
            <person name="Hahn M.W."/>
            <person name="Halligan D.L."/>
            <person name="Halpern A.L."/>
            <person name="Halter G.M."/>
            <person name="Han M.V."/>
            <person name="Heger A."/>
            <person name="Hillier L."/>
            <person name="Hinrichs A.S."/>
            <person name="Holmes I."/>
            <person name="Hoskins R.A."/>
            <person name="Hubisz M.J."/>
            <person name="Hultmark D."/>
            <person name="Huntley M.A."/>
            <person name="Jaffe D.B."/>
            <person name="Jagadeeshan S."/>
            <person name="Jeck W.R."/>
            <person name="Johnson J."/>
            <person name="Jones C.D."/>
            <person name="Jordan W.C."/>
            <person name="Karpen G.H."/>
            <person name="Kataoka E."/>
            <person name="Keightley P.D."/>
            <person name="Kheradpour P."/>
            <person name="Kirkness E.F."/>
            <person name="Koerich L.B."/>
            <person name="Kristiansen K."/>
            <person name="Kudrna D."/>
            <person name="Kulathinal R.J."/>
            <person name="Kumar S."/>
            <person name="Kwok R."/>
            <person name="Lander E."/>
            <person name="Langley C.H."/>
            <person name="Lapoint R."/>
            <person name="Lazzaro B.P."/>
            <person name="Lee S.J."/>
            <person name="Levesque L."/>
            <person name="Li R."/>
            <person name="Lin C.F."/>
            <person name="Lin M.F."/>
            <person name="Lindblad-Toh K."/>
            <person name="Llopart A."/>
            <person name="Long M."/>
            <person name="Low L."/>
            <person name="Lozovsky E."/>
            <person name="Lu J."/>
            <person name="Luo M."/>
            <person name="Machado C.A."/>
            <person name="Makalowski W."/>
            <person name="Marzo M."/>
            <person name="Matsuda M."/>
            <person name="Matzkin L."/>
            <person name="McAllister B."/>
            <person name="McBride C.S."/>
            <person name="McKernan B."/>
            <person name="McKernan K."/>
            <person name="Mendez-Lago M."/>
            <person name="Minx P."/>
            <person name="Mollenhauer M.U."/>
            <person name="Montooth K."/>
            <person name="Mount S.M."/>
            <person name="Mu X."/>
            <person name="Myers E."/>
            <person name="Negre B."/>
            <person name="Newfeld S."/>
            <person name="Nielsen R."/>
            <person name="Noor M.A."/>
            <person name="O'Grady P."/>
            <person name="Pachter L."/>
            <person name="Papaceit M."/>
            <person name="Parisi M.J."/>
            <person name="Parisi M."/>
            <person name="Parts L."/>
            <person name="Pedersen J.S."/>
            <person name="Pesole G."/>
            <person name="Phillippy A.M."/>
            <person name="Ponting C.P."/>
            <person name="Pop M."/>
            <person name="Porcelli D."/>
            <person name="Powell J.R."/>
            <person name="Prohaska S."/>
            <person name="Pruitt K."/>
            <person name="Puig M."/>
            <person name="Quesneville H."/>
            <person name="Ram K.R."/>
            <person name="Rand D."/>
            <person name="Rasmussen M.D."/>
            <person name="Reed L.K."/>
            <person name="Reenan R."/>
            <person name="Reily A."/>
            <person name="Remington K.A."/>
            <person name="Rieger T.T."/>
            <person name="Ritchie M.G."/>
            <person name="Robin C."/>
            <person name="Rogers Y.H."/>
            <person name="Rohde C."/>
            <person name="Rozas J."/>
            <person name="Rubenfield M.J."/>
            <person name="Ruiz A."/>
            <person name="Russo S."/>
            <person name="Salzberg S.L."/>
            <person name="Sanchez-Gracia A."/>
            <person name="Saranga D.J."/>
            <person name="Sato H."/>
            <person name="Schaeffer S.W."/>
            <person name="Schatz M.C."/>
            <person name="Schlenke T."/>
            <person name="Schwartz R."/>
            <person name="Segarra C."/>
            <person name="Singh R.S."/>
            <person name="Sirot L."/>
            <person name="Sirota M."/>
            <person name="Sisneros N.B."/>
            <person name="Smith C.D."/>
            <person name="Smith T.F."/>
            <person name="Spieth J."/>
            <person name="Stage D.E."/>
            <person name="Stark A."/>
            <person name="Stephan W."/>
            <person name="Strausberg R.L."/>
            <person name="Strempel S."/>
            <person name="Sturgill D."/>
            <person name="Sutton G."/>
            <person name="Sutton G.G."/>
            <person name="Tao W."/>
            <person name="Teichmann S."/>
            <person name="Tobari Y.N."/>
            <person name="Tomimura Y."/>
            <person name="Tsolas J.M."/>
            <person name="Valente V.L."/>
            <person name="Venter E."/>
            <person name="Venter J.C."/>
            <person name="Vicario S."/>
            <person name="Vieira F.G."/>
            <person name="Vilella A.J."/>
            <person name="Villasante A."/>
            <person name="Walenz B."/>
            <person name="Wang J."/>
            <person name="Wasserman M."/>
            <person name="Watts T."/>
            <person name="Wilson D."/>
            <person name="Wilson R.K."/>
            <person name="Wing R.A."/>
            <person name="Wolfner M.F."/>
            <person name="Wong A."/>
            <person name="Wong G.K."/>
            <person name="Wu C.I."/>
            <person name="Wu G."/>
            <person name="Yamamoto D."/>
            <person name="Yang H.P."/>
            <person name="Yang S.P."/>
            <person name="Yorke J.A."/>
            <person name="Yoshida K."/>
            <person name="Zdobnov E."/>
            <person name="Zhang P."/>
            <person name="Zhang Y."/>
            <person name="Zimin A.V."/>
            <person name="Baldwin J."/>
            <person name="Abdouelleil A."/>
            <person name="Abdulkadir J."/>
            <person name="Abebe A."/>
            <person name="Abera B."/>
            <person name="Abreu J."/>
            <person name="Acer S.C."/>
            <person name="Aftuck L."/>
            <person name="Alexander A."/>
            <person name="An P."/>
            <person name="Anderson E."/>
            <person name="Anderson S."/>
            <person name="Arachi H."/>
            <person name="Azer M."/>
            <person name="Bachantsang P."/>
            <person name="Barry A."/>
            <person name="Bayul T."/>
            <person name="Berlin A."/>
            <person name="Bessette D."/>
            <person name="Bloom T."/>
            <person name="Blye J."/>
            <person name="Boguslavskiy L."/>
            <person name="Bonnet C."/>
            <person name="Boukhgalter B."/>
            <person name="Bourzgui I."/>
            <person name="Brown A."/>
            <person name="Cahill P."/>
            <person name="Channer S."/>
            <person name="Cheshatsang Y."/>
            <person name="Chuda L."/>
            <person name="Citroen M."/>
            <person name="Collymore A."/>
            <person name="Cooke P."/>
            <person name="Costello M."/>
            <person name="D'Aco K."/>
            <person name="Daza R."/>
            <person name="De Haan G."/>
            <person name="DeGray S."/>
            <person name="DeMaso C."/>
            <person name="Dhargay N."/>
            <person name="Dooley K."/>
            <person name="Dooley E."/>
            <person name="Doricent M."/>
            <person name="Dorje P."/>
            <person name="Dorjee K."/>
            <person name="Dupes A."/>
            <person name="Elong R."/>
            <person name="Falk J."/>
            <person name="Farina A."/>
            <person name="Faro S."/>
            <person name="Ferguson D."/>
            <person name="Fisher S."/>
            <person name="Foley C.D."/>
            <person name="Franke A."/>
            <person name="Friedrich D."/>
            <person name="Gadbois L."/>
            <person name="Gearin G."/>
            <person name="Gearin C.R."/>
            <person name="Giannoukos G."/>
            <person name="Goode T."/>
            <person name="Graham J."/>
            <person name="Grandbois E."/>
            <person name="Grewal S."/>
            <person name="Gyaltsen K."/>
            <person name="Hafez N."/>
            <person name="Hagos B."/>
            <person name="Hall J."/>
            <person name="Henson C."/>
            <person name="Hollinger A."/>
            <person name="Honan T."/>
            <person name="Huard M.D."/>
            <person name="Hughes L."/>
            <person name="Hurhula B."/>
            <person name="Husby M.E."/>
            <person name="Kamat A."/>
            <person name="Kanga B."/>
            <person name="Kashin S."/>
            <person name="Khazanovich D."/>
            <person name="Kisner P."/>
            <person name="Lance K."/>
            <person name="Lara M."/>
            <person name="Lee W."/>
            <person name="Lennon N."/>
            <person name="Letendre F."/>
            <person name="LeVine R."/>
            <person name="Lipovsky A."/>
            <person name="Liu X."/>
            <person name="Liu J."/>
            <person name="Liu S."/>
            <person name="Lokyitsang T."/>
            <person name="Lokyitsang Y."/>
            <person name="Lubonja R."/>
            <person name="Lui A."/>
            <person name="MacDonald P."/>
            <person name="Magnisalis V."/>
            <person name="Maru K."/>
            <person name="Matthews C."/>
            <person name="McCusker W."/>
            <person name="McDonough S."/>
            <person name="Mehta T."/>
            <person name="Meldrim J."/>
            <person name="Meneus L."/>
            <person name="Mihai O."/>
            <person name="Mihalev A."/>
            <person name="Mihova T."/>
            <person name="Mittelman R."/>
            <person name="Mlenga V."/>
            <person name="Montmayeur A."/>
            <person name="Mulrain L."/>
            <person name="Navidi A."/>
            <person name="Naylor J."/>
            <person name="Negash T."/>
            <person name="Nguyen T."/>
            <person name="Nguyen N."/>
            <person name="Nicol R."/>
            <person name="Norbu C."/>
            <person name="Norbu N."/>
            <person name="Novod N."/>
            <person name="O'Neill B."/>
            <person name="Osman S."/>
            <person name="Markiewicz E."/>
            <person name="Oyono O.L."/>
            <person name="Patti C."/>
            <person name="Phunkhang P."/>
            <person name="Pierre F."/>
            <person name="Priest M."/>
            <person name="Raghuraman S."/>
            <person name="Rege F."/>
            <person name="Reyes R."/>
            <person name="Rise C."/>
            <person name="Rogov P."/>
            <person name="Ross K."/>
            <person name="Ryan E."/>
            <person name="Settipalli S."/>
            <person name="Shea T."/>
            <person name="Sherpa N."/>
            <person name="Shi L."/>
            <person name="Shih D."/>
            <person name="Sparrow T."/>
            <person name="Spaulding J."/>
            <person name="Stalker J."/>
            <person name="Stange-Thomann N."/>
            <person name="Stavropoulos S."/>
            <person name="Stone C."/>
            <person name="Strader C."/>
            <person name="Tesfaye S."/>
            <person name="Thomson T."/>
            <person name="Thoulutsang Y."/>
            <person name="Thoulutsang D."/>
            <person name="Topham K."/>
            <person name="Topping I."/>
            <person name="Tsamla T."/>
            <person name="Vassiliev H."/>
            <person name="Vo A."/>
            <person name="Wangchuk T."/>
            <person name="Wangdi T."/>
            <person name="Weiand M."/>
            <person name="Wilkinson J."/>
            <person name="Wilson A."/>
            <person name="Yadav S."/>
            <person name="Young G."/>
            <person name="Yu Q."/>
            <person name="Zembek L."/>
            <person name="Zhong D."/>
            <person name="Zimmer A."/>
            <person name="Zwirko Z."/>
            <person name="Jaffe D.B."/>
            <person name="Alvarez P."/>
            <person name="Brockman W."/>
            <person name="Butler J."/>
            <person name="Chin C."/>
            <person name="Gnerre S."/>
            <person name="Grabherr M."/>
            <person name="Kleber M."/>
            <person name="Mauceli E."/>
            <person name="MacCallum I."/>
        </authorList>
    </citation>
    <scope>NUCLEOTIDE SEQUENCE [LARGE SCALE GENOMIC DNA]</scope>
    <source>
        <strain evidence="11">Tucson 15287-2541.00</strain>
    </source>
</reference>
<organism evidence="11">
    <name type="scientific">Drosophila grimshawi</name>
    <name type="common">Hawaiian fruit fly</name>
    <name type="synonym">Idiomyia grimshawi</name>
    <dbReference type="NCBI Taxonomy" id="7222"/>
    <lineage>
        <taxon>Eukaryota</taxon>
        <taxon>Metazoa</taxon>
        <taxon>Ecdysozoa</taxon>
        <taxon>Arthropoda</taxon>
        <taxon>Hexapoda</taxon>
        <taxon>Insecta</taxon>
        <taxon>Pterygota</taxon>
        <taxon>Neoptera</taxon>
        <taxon>Endopterygota</taxon>
        <taxon>Diptera</taxon>
        <taxon>Brachycera</taxon>
        <taxon>Muscomorpha</taxon>
        <taxon>Ephydroidea</taxon>
        <taxon>Drosophilidae</taxon>
        <taxon>Drosophila</taxon>
        <taxon>Hawaiian Drosophila</taxon>
    </lineage>
</organism>
<keyword evidence="7" id="KW-0503">Monooxygenase</keyword>
<dbReference type="PhylomeDB" id="B4JM51"/>
<feature type="signal peptide" evidence="9">
    <location>
        <begin position="1"/>
        <end position="18"/>
    </location>
</feature>
<evidence type="ECO:0000256" key="8">
    <source>
        <dbReference type="PIRSR" id="PIRSR602401-1"/>
    </source>
</evidence>
<evidence type="ECO:0000256" key="2">
    <source>
        <dbReference type="ARBA" id="ARBA00010617"/>
    </source>
</evidence>
<dbReference type="PANTHER" id="PTHR24291">
    <property type="entry name" value="CYTOCHROME P450 FAMILY 4"/>
    <property type="match status" value="1"/>
</dbReference>
<dbReference type="InParanoid" id="B4JM51"/>
<dbReference type="Pfam" id="PF00067">
    <property type="entry name" value="p450"/>
    <property type="match status" value="1"/>
</dbReference>
<feature type="chain" id="PRO_5002809175" evidence="9">
    <location>
        <begin position="19"/>
        <end position="485"/>
    </location>
</feature>
<dbReference type="STRING" id="7222.B4JM51"/>
<keyword evidence="5" id="KW-0560">Oxidoreductase</keyword>
<comment type="cofactor">
    <cofactor evidence="1 8">
        <name>heme</name>
        <dbReference type="ChEBI" id="CHEBI:30413"/>
    </cofactor>
</comment>
<proteinExistence type="inferred from homology"/>
<dbReference type="GO" id="GO:0016705">
    <property type="term" value="F:oxidoreductase activity, acting on paired donors, with incorporation or reduction of molecular oxygen"/>
    <property type="evidence" value="ECO:0007669"/>
    <property type="project" value="InterPro"/>
</dbReference>
<dbReference type="SUPFAM" id="SSF48264">
    <property type="entry name" value="Cytochrome P450"/>
    <property type="match status" value="1"/>
</dbReference>
<dbReference type="InterPro" id="IPR001128">
    <property type="entry name" value="Cyt_P450"/>
</dbReference>
<evidence type="ECO:0000256" key="5">
    <source>
        <dbReference type="ARBA" id="ARBA00023002"/>
    </source>
</evidence>
<name>B4JM51_DROGR</name>
<dbReference type="PRINTS" id="PR00385">
    <property type="entry name" value="P450"/>
</dbReference>
<feature type="binding site" description="axial binding residue" evidence="8">
    <location>
        <position position="432"/>
    </location>
    <ligand>
        <name>heme</name>
        <dbReference type="ChEBI" id="CHEBI:30413"/>
    </ligand>
    <ligandPart>
        <name>Fe</name>
        <dbReference type="ChEBI" id="CHEBI:18248"/>
    </ligandPart>
</feature>
<evidence type="ECO:0000313" key="11">
    <source>
        <dbReference type="Proteomes" id="UP000001070"/>
    </source>
</evidence>
<dbReference type="SMR" id="B4JM51"/>
<evidence type="ECO:0000256" key="9">
    <source>
        <dbReference type="SAM" id="SignalP"/>
    </source>
</evidence>
<keyword evidence="11" id="KW-1185">Reference proteome</keyword>
<dbReference type="KEGG" id="dgr:6566333"/>
<dbReference type="InterPro" id="IPR050196">
    <property type="entry name" value="Cytochrome_P450_Monoox"/>
</dbReference>
<dbReference type="EMBL" id="CH916371">
    <property type="protein sequence ID" value="EDV91812.1"/>
    <property type="molecule type" value="Genomic_DNA"/>
</dbReference>
<evidence type="ECO:0000313" key="10">
    <source>
        <dbReference type="EMBL" id="EDV91812.1"/>
    </source>
</evidence>
<evidence type="ECO:0000256" key="6">
    <source>
        <dbReference type="ARBA" id="ARBA00023004"/>
    </source>
</evidence>
<evidence type="ECO:0000256" key="7">
    <source>
        <dbReference type="ARBA" id="ARBA00023033"/>
    </source>
</evidence>
<dbReference type="Gene3D" id="1.10.630.10">
    <property type="entry name" value="Cytochrome P450"/>
    <property type="match status" value="1"/>
</dbReference>
<keyword evidence="4 8" id="KW-0479">Metal-binding</keyword>
<sequence length="485" mass="55772">MSLYWLLVSLLLLLLLWSKRQLILLGSSLAGPWALPGLGNAQMIGKLKPEYIFLVFTELRERFGATYRLWLGPQLWVFLHSAEETREALNDATLRKAATFQQLGPLIGNGLLISHGRDWAVQRRLLTPCFQPQLLRSFAPAVNQHANRLLDKLQLTNGMGIEVTDHLFACLLDAIVDTSMGYQLQALQQLPHSPIVAAFHRSGQLLFKRMINPLLASDWVFERTRLWRELSVELQLIHQQMEHIIQQRHLQLKKDQQHKEEDEEEEEQPTKPHILLDAMLLAGWNHQQIRDQVNTFVFAGVDTTTAAMGFVLYALGKHPTVQEKLHAELKDFCAEEDWDALSGLVYLDAVLKEVLRLYTIVPSTGRQTTRETTIGGRRYCAGITIWINMYGLAHDADYFPAPYEFRPERWLHQEMPATPYSYIPYSGGPHVCIGRKYSLLLMKLLTVRIVQRFRLELVEPHAKLVLEAQMVLRSRDGIHIKFIPR</sequence>
<evidence type="ECO:0000256" key="4">
    <source>
        <dbReference type="ARBA" id="ARBA00022723"/>
    </source>
</evidence>
<dbReference type="eggNOG" id="KOG0157">
    <property type="taxonomic scope" value="Eukaryota"/>
</dbReference>
<dbReference type="GO" id="GO:0020037">
    <property type="term" value="F:heme binding"/>
    <property type="evidence" value="ECO:0007669"/>
    <property type="project" value="InterPro"/>
</dbReference>
<keyword evidence="3 8" id="KW-0349">Heme</keyword>
<dbReference type="PRINTS" id="PR00463">
    <property type="entry name" value="EP450I"/>
</dbReference>
<dbReference type="GO" id="GO:0004497">
    <property type="term" value="F:monooxygenase activity"/>
    <property type="evidence" value="ECO:0007669"/>
    <property type="project" value="UniProtKB-KW"/>
</dbReference>
<comment type="similarity">
    <text evidence="2">Belongs to the cytochrome P450 family.</text>
</comment>
<dbReference type="HOGENOM" id="CLU_001570_5_1_1"/>
<evidence type="ECO:0000256" key="1">
    <source>
        <dbReference type="ARBA" id="ARBA00001971"/>
    </source>
</evidence>
<dbReference type="OrthoDB" id="1470350at2759"/>
<dbReference type="AlphaFoldDB" id="B4JM51"/>
<evidence type="ECO:0000256" key="3">
    <source>
        <dbReference type="ARBA" id="ARBA00022617"/>
    </source>
</evidence>
<dbReference type="OMA" id="PPAFSYI"/>
<keyword evidence="9" id="KW-0732">Signal</keyword>
<dbReference type="InterPro" id="IPR002401">
    <property type="entry name" value="Cyt_P450_E_grp-I"/>
</dbReference>
<dbReference type="InterPro" id="IPR036396">
    <property type="entry name" value="Cyt_P450_sf"/>
</dbReference>
<protein>
    <submittedName>
        <fullName evidence="10">GH24580</fullName>
    </submittedName>
</protein>
<keyword evidence="6 8" id="KW-0408">Iron</keyword>
<dbReference type="GO" id="GO:0005506">
    <property type="term" value="F:iron ion binding"/>
    <property type="evidence" value="ECO:0007669"/>
    <property type="project" value="InterPro"/>
</dbReference>